<dbReference type="Pfam" id="PF00432">
    <property type="entry name" value="Prenyltrans"/>
    <property type="match status" value="1"/>
</dbReference>
<proteinExistence type="inferred from homology"/>
<dbReference type="EC" id="2.5.1.58" evidence="2 9"/>
<dbReference type="GO" id="GO:0097354">
    <property type="term" value="P:prenylation"/>
    <property type="evidence" value="ECO:0007669"/>
    <property type="project" value="UniProtKB-UniRule"/>
</dbReference>
<keyword evidence="4 9" id="KW-0637">Prenyltransferase</keyword>
<keyword evidence="13" id="KW-1185">Reference proteome</keyword>
<dbReference type="InterPro" id="IPR008930">
    <property type="entry name" value="Terpenoid_cyclase/PrenylTrfase"/>
</dbReference>
<organism evidence="12 13">
    <name type="scientific">Caulochytrium protostelioides</name>
    <dbReference type="NCBI Taxonomy" id="1555241"/>
    <lineage>
        <taxon>Eukaryota</taxon>
        <taxon>Fungi</taxon>
        <taxon>Fungi incertae sedis</taxon>
        <taxon>Chytridiomycota</taxon>
        <taxon>Chytridiomycota incertae sedis</taxon>
        <taxon>Chytridiomycetes</taxon>
        <taxon>Caulochytriales</taxon>
        <taxon>Caulochytriaceae</taxon>
        <taxon>Caulochytrium</taxon>
    </lineage>
</organism>
<evidence type="ECO:0000256" key="4">
    <source>
        <dbReference type="ARBA" id="ARBA00022602"/>
    </source>
</evidence>
<evidence type="ECO:0000256" key="2">
    <source>
        <dbReference type="ARBA" id="ARBA00012702"/>
    </source>
</evidence>
<evidence type="ECO:0000256" key="3">
    <source>
        <dbReference type="ARBA" id="ARBA00015798"/>
    </source>
</evidence>
<sequence>MDLERWLQPDDDFATDTSELQAEVEDSVFPLLEAFATLPQDQKYGIQLLREPHVRFLEARLDGLSRHFVSLDASKPWFIYWIFHALDLLDVPIPAAVQQRAIETLRQCQSPLGGFGGGPGQMPHTATTYAAVNALVIIGTPEAYALIDQPRLLGFLQSMKQPSGAYRVHDGGEIDVRGVYCALAVAKLLDLPLDELTENVADWVAACQTYEGGIASAPHLEAHGGYTFCGLAALELLGAADKLDLPALADWLVQRQMAFSGGFCGRTNKLVDACYAWWQGATAPLLAGILAPRAAAAAPPKPPASTEAADEDEDEDASPFVSALDLQIYLLVCCQSPQGGMIDKPGKTPDFYHTCYALSGLSAAQHRYRRTGPGATTTWSARPAPASQILGGPGNLLQPTHPVFNLRFDRIAHFLTYAAC</sequence>
<dbReference type="OrthoDB" id="10261146at2759"/>
<comment type="catalytic activity">
    <reaction evidence="9">
        <text>L-cysteinyl-[protein] + (2E,6E)-farnesyl diphosphate = S-(2E,6E)-farnesyl-L-cysteinyl-[protein] + diphosphate</text>
        <dbReference type="Rhea" id="RHEA:13345"/>
        <dbReference type="Rhea" id="RHEA-COMP:10131"/>
        <dbReference type="Rhea" id="RHEA-COMP:11535"/>
        <dbReference type="ChEBI" id="CHEBI:29950"/>
        <dbReference type="ChEBI" id="CHEBI:33019"/>
        <dbReference type="ChEBI" id="CHEBI:86019"/>
        <dbReference type="ChEBI" id="CHEBI:175763"/>
    </reaction>
</comment>
<dbReference type="PANTHER" id="PTHR11774">
    <property type="entry name" value="GERANYLGERANYL TRANSFERASE TYPE BETA SUBUNIT"/>
    <property type="match status" value="1"/>
</dbReference>
<dbReference type="InterPro" id="IPR045089">
    <property type="entry name" value="PGGT1B-like"/>
</dbReference>
<evidence type="ECO:0000256" key="1">
    <source>
        <dbReference type="ARBA" id="ARBA00010497"/>
    </source>
</evidence>
<evidence type="ECO:0000256" key="5">
    <source>
        <dbReference type="ARBA" id="ARBA00022679"/>
    </source>
</evidence>
<dbReference type="AlphaFoldDB" id="A0A4P9XFG1"/>
<gene>
    <name evidence="12" type="ORF">CXG81DRAFT_8477</name>
</gene>
<comment type="function">
    <text evidence="9">Catalyzes the transfer of a farnesyl moiety from farnesyl diphosphate to a cysteine at the fourth position from the C-terminus of several proteins. The beta subunit is responsible for peptide-binding.</text>
</comment>
<evidence type="ECO:0000256" key="7">
    <source>
        <dbReference type="ARBA" id="ARBA00022737"/>
    </source>
</evidence>
<dbReference type="PANTHER" id="PTHR11774:SF6">
    <property type="entry name" value="PROTEIN FARNESYLTRANSFERASE SUBUNIT BETA"/>
    <property type="match status" value="1"/>
</dbReference>
<comment type="subunit">
    <text evidence="9">Heterodimer of an alpha and a beta subunit.</text>
</comment>
<dbReference type="STRING" id="1555241.A0A4P9XFG1"/>
<evidence type="ECO:0000259" key="11">
    <source>
        <dbReference type="Pfam" id="PF00432"/>
    </source>
</evidence>
<dbReference type="InterPro" id="IPR026872">
    <property type="entry name" value="FTB"/>
</dbReference>
<dbReference type="Proteomes" id="UP000274922">
    <property type="component" value="Unassembled WGS sequence"/>
</dbReference>
<feature type="region of interest" description="Disordered" evidence="10">
    <location>
        <begin position="297"/>
        <end position="316"/>
    </location>
</feature>
<protein>
    <recommendedName>
        <fullName evidence="3 9">Protein farnesyltransferase subunit beta</fullName>
        <shortName evidence="9">FTase-beta</shortName>
        <ecNumber evidence="2 9">2.5.1.58</ecNumber>
    </recommendedName>
</protein>
<feature type="domain" description="Prenyltransferase alpha-alpha toroid" evidence="11">
    <location>
        <begin position="48"/>
        <end position="406"/>
    </location>
</feature>
<dbReference type="GO" id="GO:0004660">
    <property type="term" value="F:protein farnesyltransferase activity"/>
    <property type="evidence" value="ECO:0007669"/>
    <property type="project" value="UniProtKB-UniRule"/>
</dbReference>
<evidence type="ECO:0000313" key="13">
    <source>
        <dbReference type="Proteomes" id="UP000274922"/>
    </source>
</evidence>
<evidence type="ECO:0000256" key="8">
    <source>
        <dbReference type="ARBA" id="ARBA00022833"/>
    </source>
</evidence>
<name>A0A4P9XFG1_9FUNG</name>
<dbReference type="GO" id="GO:0008270">
    <property type="term" value="F:zinc ion binding"/>
    <property type="evidence" value="ECO:0007669"/>
    <property type="project" value="UniProtKB-UniRule"/>
</dbReference>
<evidence type="ECO:0000256" key="6">
    <source>
        <dbReference type="ARBA" id="ARBA00022723"/>
    </source>
</evidence>
<evidence type="ECO:0000256" key="9">
    <source>
        <dbReference type="RuleBase" id="RU365056"/>
    </source>
</evidence>
<keyword evidence="5 9" id="KW-0808">Transferase</keyword>
<dbReference type="SUPFAM" id="SSF48239">
    <property type="entry name" value="Terpenoid cyclases/Protein prenyltransferases"/>
    <property type="match status" value="1"/>
</dbReference>
<keyword evidence="6 9" id="KW-0479">Metal-binding</keyword>
<comment type="cofactor">
    <cofactor evidence="9">
        <name>Zn(2+)</name>
        <dbReference type="ChEBI" id="CHEBI:29105"/>
    </cofactor>
    <text evidence="9">Binds 1 zinc ion per subunit.</text>
</comment>
<evidence type="ECO:0000256" key="10">
    <source>
        <dbReference type="SAM" id="MobiDB-lite"/>
    </source>
</evidence>
<keyword evidence="7" id="KW-0677">Repeat</keyword>
<dbReference type="InterPro" id="IPR001330">
    <property type="entry name" value="Prenyltrans"/>
</dbReference>
<comment type="similarity">
    <text evidence="1 9">Belongs to the protein prenyltransferase subunit beta family.</text>
</comment>
<dbReference type="CDD" id="cd02893">
    <property type="entry name" value="FTase"/>
    <property type="match status" value="1"/>
</dbReference>
<accession>A0A4P9XFG1</accession>
<dbReference type="EMBL" id="ML014111">
    <property type="protein sequence ID" value="RKP04312.1"/>
    <property type="molecule type" value="Genomic_DNA"/>
</dbReference>
<keyword evidence="8 9" id="KW-0862">Zinc</keyword>
<dbReference type="GO" id="GO:0005965">
    <property type="term" value="C:protein farnesyltransferase complex"/>
    <property type="evidence" value="ECO:0007669"/>
    <property type="project" value="UniProtKB-UniRule"/>
</dbReference>
<reference evidence="13" key="1">
    <citation type="journal article" date="2018" name="Nat. Microbiol.">
        <title>Leveraging single-cell genomics to expand the fungal tree of life.</title>
        <authorList>
            <person name="Ahrendt S.R."/>
            <person name="Quandt C.A."/>
            <person name="Ciobanu D."/>
            <person name="Clum A."/>
            <person name="Salamov A."/>
            <person name="Andreopoulos B."/>
            <person name="Cheng J.F."/>
            <person name="Woyke T."/>
            <person name="Pelin A."/>
            <person name="Henrissat B."/>
            <person name="Reynolds N.K."/>
            <person name="Benny G.L."/>
            <person name="Smith M.E."/>
            <person name="James T.Y."/>
            <person name="Grigoriev I.V."/>
        </authorList>
    </citation>
    <scope>NUCLEOTIDE SEQUENCE [LARGE SCALE GENOMIC DNA]</scope>
    <source>
        <strain evidence="13">ATCC 52028</strain>
    </source>
</reference>
<evidence type="ECO:0000313" key="12">
    <source>
        <dbReference type="EMBL" id="RKP04312.1"/>
    </source>
</evidence>
<dbReference type="Gene3D" id="1.50.10.20">
    <property type="match status" value="1"/>
</dbReference>